<dbReference type="Proteomes" id="UP000663880">
    <property type="component" value="Unassembled WGS sequence"/>
</dbReference>
<dbReference type="EMBL" id="CAJOBZ010000017">
    <property type="protein sequence ID" value="CAF4854300.1"/>
    <property type="molecule type" value="Genomic_DNA"/>
</dbReference>
<feature type="chain" id="PRO_5032952951" description="Exophilin 5" evidence="2">
    <location>
        <begin position="19"/>
        <end position="156"/>
    </location>
</feature>
<gene>
    <name evidence="3" type="ORF">PMACD_LOCUS7340</name>
</gene>
<feature type="region of interest" description="Disordered" evidence="1">
    <location>
        <begin position="88"/>
        <end position="118"/>
    </location>
</feature>
<evidence type="ECO:0000256" key="2">
    <source>
        <dbReference type="SAM" id="SignalP"/>
    </source>
</evidence>
<comment type="caution">
    <text evidence="3">The sequence shown here is derived from an EMBL/GenBank/DDBJ whole genome shotgun (WGS) entry which is preliminary data.</text>
</comment>
<sequence>MLHFVVFLWLSSVNCSNQEFISQLIRSEPLQVSSRSSDAPVLHDGSNRPLVNATVNSQNKSQVIANCNIDTKMSASKQPAKNLTICKDNDIVNKPDDTKSSNSTGEDSTKNMEDNSILQPHNIALNNITFENRDSINGDACPTGFVKIDDKCVKIQ</sequence>
<evidence type="ECO:0000313" key="4">
    <source>
        <dbReference type="Proteomes" id="UP000663880"/>
    </source>
</evidence>
<evidence type="ECO:0008006" key="5">
    <source>
        <dbReference type="Google" id="ProtNLM"/>
    </source>
</evidence>
<proteinExistence type="predicted"/>
<dbReference type="OrthoDB" id="7437848at2759"/>
<keyword evidence="2" id="KW-0732">Signal</keyword>
<protein>
    <recommendedName>
        <fullName evidence="5">Exophilin 5</fullName>
    </recommendedName>
</protein>
<dbReference type="AlphaFoldDB" id="A0A821S9B2"/>
<name>A0A821S9B2_9NEOP</name>
<feature type="compositionally biased region" description="Basic and acidic residues" evidence="1">
    <location>
        <begin position="88"/>
        <end position="99"/>
    </location>
</feature>
<keyword evidence="4" id="KW-1185">Reference proteome</keyword>
<evidence type="ECO:0000256" key="1">
    <source>
        <dbReference type="SAM" id="MobiDB-lite"/>
    </source>
</evidence>
<reference evidence="3" key="1">
    <citation type="submission" date="2021-02" db="EMBL/GenBank/DDBJ databases">
        <authorList>
            <person name="Steward A R."/>
        </authorList>
    </citation>
    <scope>NUCLEOTIDE SEQUENCE</scope>
</reference>
<evidence type="ECO:0000313" key="3">
    <source>
        <dbReference type="EMBL" id="CAF4854300.1"/>
    </source>
</evidence>
<organism evidence="3 4">
    <name type="scientific">Pieris macdunnoughi</name>
    <dbReference type="NCBI Taxonomy" id="345717"/>
    <lineage>
        <taxon>Eukaryota</taxon>
        <taxon>Metazoa</taxon>
        <taxon>Ecdysozoa</taxon>
        <taxon>Arthropoda</taxon>
        <taxon>Hexapoda</taxon>
        <taxon>Insecta</taxon>
        <taxon>Pterygota</taxon>
        <taxon>Neoptera</taxon>
        <taxon>Endopterygota</taxon>
        <taxon>Lepidoptera</taxon>
        <taxon>Glossata</taxon>
        <taxon>Ditrysia</taxon>
        <taxon>Papilionoidea</taxon>
        <taxon>Pieridae</taxon>
        <taxon>Pierinae</taxon>
        <taxon>Pieris</taxon>
    </lineage>
</organism>
<accession>A0A821S9B2</accession>
<feature type="signal peptide" evidence="2">
    <location>
        <begin position="1"/>
        <end position="18"/>
    </location>
</feature>